<accession>A0ABD0Y8J0</accession>
<evidence type="ECO:0000313" key="2">
    <source>
        <dbReference type="EMBL" id="KAL1123676.1"/>
    </source>
</evidence>
<protein>
    <submittedName>
        <fullName evidence="2">Uncharacterized protein</fullName>
    </submittedName>
</protein>
<dbReference type="Proteomes" id="UP001558652">
    <property type="component" value="Unassembled WGS sequence"/>
</dbReference>
<evidence type="ECO:0000313" key="3">
    <source>
        <dbReference type="Proteomes" id="UP001558652"/>
    </source>
</evidence>
<reference evidence="2 3" key="1">
    <citation type="submission" date="2024-07" db="EMBL/GenBank/DDBJ databases">
        <title>Chromosome-level genome assembly of the water stick insect Ranatra chinensis (Heteroptera: Nepidae).</title>
        <authorList>
            <person name="Liu X."/>
        </authorList>
    </citation>
    <scope>NUCLEOTIDE SEQUENCE [LARGE SCALE GENOMIC DNA]</scope>
    <source>
        <strain evidence="2">Cailab_2021Rc</strain>
        <tissue evidence="2">Muscle</tissue>
    </source>
</reference>
<sequence length="280" mass="32802">MDEWKQMKFTRLSDDPGLAEFQRKIRDYLLELNEKRDSLSKLSLELQELKMEKHDLEHSLNKANRELSEVRIQADLAIKSARKGETERLNVRETLARQTVQIEIMTRERDMLQEQLRLKEVDNAKLQQLLERSEQQIKTHASYQETCQVKHVRDHTSLESLAKELVVLENDQSKLKRMHVAIVSISQRVKLHVCQQREVLQDCISERNALKEKVNSLTGKYSKEKKMLGMVLAVHESMKVRNKEMEVDNVKIQTALELSLTSLSKSQEIQRVLEDKIKYG</sequence>
<keyword evidence="1" id="KW-0175">Coiled coil</keyword>
<dbReference type="EMBL" id="JBFDAA010000011">
    <property type="protein sequence ID" value="KAL1123676.1"/>
    <property type="molecule type" value="Genomic_DNA"/>
</dbReference>
<feature type="coiled-coil region" evidence="1">
    <location>
        <begin position="18"/>
        <end position="220"/>
    </location>
</feature>
<name>A0ABD0Y8J0_9HEMI</name>
<dbReference type="AlphaFoldDB" id="A0ABD0Y8J0"/>
<evidence type="ECO:0000256" key="1">
    <source>
        <dbReference type="SAM" id="Coils"/>
    </source>
</evidence>
<gene>
    <name evidence="2" type="ORF">AAG570_001449</name>
</gene>
<proteinExistence type="predicted"/>
<comment type="caution">
    <text evidence="2">The sequence shown here is derived from an EMBL/GenBank/DDBJ whole genome shotgun (WGS) entry which is preliminary data.</text>
</comment>
<organism evidence="2 3">
    <name type="scientific">Ranatra chinensis</name>
    <dbReference type="NCBI Taxonomy" id="642074"/>
    <lineage>
        <taxon>Eukaryota</taxon>
        <taxon>Metazoa</taxon>
        <taxon>Ecdysozoa</taxon>
        <taxon>Arthropoda</taxon>
        <taxon>Hexapoda</taxon>
        <taxon>Insecta</taxon>
        <taxon>Pterygota</taxon>
        <taxon>Neoptera</taxon>
        <taxon>Paraneoptera</taxon>
        <taxon>Hemiptera</taxon>
        <taxon>Heteroptera</taxon>
        <taxon>Panheteroptera</taxon>
        <taxon>Nepomorpha</taxon>
        <taxon>Nepidae</taxon>
        <taxon>Ranatrinae</taxon>
        <taxon>Ranatra</taxon>
    </lineage>
</organism>
<keyword evidence="3" id="KW-1185">Reference proteome</keyword>